<reference evidence="2 3" key="1">
    <citation type="submission" date="2024-06" db="EMBL/GenBank/DDBJ databases">
        <title>Complete genome of Phlyctema vagabunda strain 19-DSS-EL-015.</title>
        <authorList>
            <person name="Fiorenzani C."/>
        </authorList>
    </citation>
    <scope>NUCLEOTIDE SEQUENCE [LARGE SCALE GENOMIC DNA]</scope>
    <source>
        <strain evidence="2 3">19-DSS-EL-015</strain>
    </source>
</reference>
<evidence type="ECO:0000313" key="2">
    <source>
        <dbReference type="EMBL" id="KAL3423128.1"/>
    </source>
</evidence>
<dbReference type="PANTHER" id="PTHR10353">
    <property type="entry name" value="GLYCOSYL HYDROLASE"/>
    <property type="match status" value="1"/>
</dbReference>
<dbReference type="InterPro" id="IPR001360">
    <property type="entry name" value="Glyco_hydro_1"/>
</dbReference>
<protein>
    <submittedName>
        <fullName evidence="2">Beta-glucosidase</fullName>
    </submittedName>
</protein>
<dbReference type="SUPFAM" id="SSF51445">
    <property type="entry name" value="(Trans)glycosidases"/>
    <property type="match status" value="1"/>
</dbReference>
<dbReference type="Pfam" id="PF00232">
    <property type="entry name" value="Glyco_hydro_1"/>
    <property type="match status" value="1"/>
</dbReference>
<name>A0ABR4PIQ8_9HELO</name>
<comment type="caution">
    <text evidence="2">The sequence shown here is derived from an EMBL/GenBank/DDBJ whole genome shotgun (WGS) entry which is preliminary data.</text>
</comment>
<dbReference type="Proteomes" id="UP001629113">
    <property type="component" value="Unassembled WGS sequence"/>
</dbReference>
<dbReference type="InterPro" id="IPR017853">
    <property type="entry name" value="GH"/>
</dbReference>
<comment type="similarity">
    <text evidence="1">Belongs to the glycosyl hydrolase 1 family.</text>
</comment>
<dbReference type="PRINTS" id="PR00131">
    <property type="entry name" value="GLHYDRLASE1"/>
</dbReference>
<sequence>MVEAGVKPAITLFHWDTPLALFNSYGAWTDPRIIDDYFNYATYVISRYDEHVPVWFTFNEPQYCNWQYMQYPAGNEKGNYPAYHNITGGLEARIACSHYTILAHAKVAKWYHEDFKGKGRITFKNSGNYFEANSTSPEDLDSVARNYEFVLGWFAGCWRDGDYSPMLKETLGSMLLNFTQEEKDLIAGSCDFFAIDPYTAYYAYGLPDGSAACAANSSDPNFPECAGSTATAPDGFPIGPAADYGVSWLKTTPAAVRRFLNKIPELFPAVPDIVVSEFGFAEPYEGEGTDLGYILWDLRRADYIQSFLDNILTAKLVDGVNVTGAFGWAIFDNFEWFAGSRVKFGLQYVNQTSLERVPKASMFQFLDWFKLHGGATVEGASNIGNASAIPNVGSG</sequence>
<keyword evidence="3" id="KW-1185">Reference proteome</keyword>
<evidence type="ECO:0000313" key="3">
    <source>
        <dbReference type="Proteomes" id="UP001629113"/>
    </source>
</evidence>
<proteinExistence type="inferred from homology"/>
<dbReference type="PANTHER" id="PTHR10353:SF53">
    <property type="entry name" value="BETA-1,4-GLUCOSIDASE (EUROFUNG)"/>
    <property type="match status" value="1"/>
</dbReference>
<evidence type="ECO:0000256" key="1">
    <source>
        <dbReference type="RuleBase" id="RU003690"/>
    </source>
</evidence>
<accession>A0ABR4PIQ8</accession>
<dbReference type="Gene3D" id="3.20.20.80">
    <property type="entry name" value="Glycosidases"/>
    <property type="match status" value="1"/>
</dbReference>
<gene>
    <name evidence="2" type="ORF">PVAG01_04875</name>
</gene>
<dbReference type="EMBL" id="JBFCZG010000004">
    <property type="protein sequence ID" value="KAL3423128.1"/>
    <property type="molecule type" value="Genomic_DNA"/>
</dbReference>
<organism evidence="2 3">
    <name type="scientific">Phlyctema vagabunda</name>
    <dbReference type="NCBI Taxonomy" id="108571"/>
    <lineage>
        <taxon>Eukaryota</taxon>
        <taxon>Fungi</taxon>
        <taxon>Dikarya</taxon>
        <taxon>Ascomycota</taxon>
        <taxon>Pezizomycotina</taxon>
        <taxon>Leotiomycetes</taxon>
        <taxon>Helotiales</taxon>
        <taxon>Dermateaceae</taxon>
        <taxon>Phlyctema</taxon>
    </lineage>
</organism>